<dbReference type="InterPro" id="IPR038416">
    <property type="entry name" value="Ribosom_S30AE_C_sf"/>
</dbReference>
<dbReference type="Proteomes" id="UP000267164">
    <property type="component" value="Chromosome"/>
</dbReference>
<keyword evidence="3" id="KW-1185">Reference proteome</keyword>
<organism evidence="2 3">
    <name type="scientific">Nocardia yunnanensis</name>
    <dbReference type="NCBI Taxonomy" id="2382165"/>
    <lineage>
        <taxon>Bacteria</taxon>
        <taxon>Bacillati</taxon>
        <taxon>Actinomycetota</taxon>
        <taxon>Actinomycetes</taxon>
        <taxon>Mycobacteriales</taxon>
        <taxon>Nocardiaceae</taxon>
        <taxon>Nocardia</taxon>
    </lineage>
</organism>
<proteinExistence type="predicted"/>
<sequence>MNVVVRGAVRPLEAQRAEEAIGAVLARRDHSDSVTMRLSRLRNPLEPLVIQVNFQLHETRARMQAAGPGPQAVTRAAGRLDHQLYGMGIGTRVRWWFEPGRRTLAHPSQRASIVRRKHYAWPELDPHNAVVAMDRMDYDAYTFLDAHSGQDCVVYRAGPEGVQLARQHGTYPCPAPSLLAPTIAPGKTPVLDEERAVTLLCEQGLPFLFYIDSADERGRLLYRRYDHELTLLSPTPDTHRSRH</sequence>
<feature type="domain" description="Sigma 54 modulation/S30EA ribosomal protein C-terminal" evidence="1">
    <location>
        <begin position="111"/>
        <end position="157"/>
    </location>
</feature>
<dbReference type="InterPro" id="IPR032528">
    <property type="entry name" value="Ribosom_S30AE_C"/>
</dbReference>
<dbReference type="RefSeq" id="WP_120736091.1">
    <property type="nucleotide sequence ID" value="NZ_CP032568.1"/>
</dbReference>
<dbReference type="Gene3D" id="3.30.505.50">
    <property type="entry name" value="Sigma 54 modulation/S30EA ribosomal protein, C-terminal domain"/>
    <property type="match status" value="2"/>
</dbReference>
<evidence type="ECO:0000313" key="2">
    <source>
        <dbReference type="EMBL" id="AYF74170.1"/>
    </source>
</evidence>
<reference evidence="2 3" key="1">
    <citation type="submission" date="2018-09" db="EMBL/GenBank/DDBJ databases">
        <title>Nocardia yunnanensis sp. nov., an actinomycete isolated from a soil sample.</title>
        <authorList>
            <person name="Zhang J."/>
        </authorList>
    </citation>
    <scope>NUCLEOTIDE SEQUENCE [LARGE SCALE GENOMIC DNA]</scope>
    <source>
        <strain evidence="2 3">CFHS0054</strain>
    </source>
</reference>
<dbReference type="AlphaFoldDB" id="A0A386Z949"/>
<dbReference type="Pfam" id="PF16321">
    <property type="entry name" value="Ribosom_S30AE_C"/>
    <property type="match status" value="1"/>
</dbReference>
<gene>
    <name evidence="2" type="ORF">D7D52_10205</name>
</gene>
<dbReference type="KEGG" id="nyu:D7D52_10205"/>
<dbReference type="EMBL" id="CP032568">
    <property type="protein sequence ID" value="AYF74170.1"/>
    <property type="molecule type" value="Genomic_DNA"/>
</dbReference>
<evidence type="ECO:0000259" key="1">
    <source>
        <dbReference type="Pfam" id="PF16321"/>
    </source>
</evidence>
<accession>A0A386Z949</accession>
<name>A0A386Z949_9NOCA</name>
<protein>
    <recommendedName>
        <fullName evidence="1">Sigma 54 modulation/S30EA ribosomal protein C-terminal domain-containing protein</fullName>
    </recommendedName>
</protein>
<dbReference type="OrthoDB" id="3825664at2"/>
<evidence type="ECO:0000313" key="3">
    <source>
        <dbReference type="Proteomes" id="UP000267164"/>
    </source>
</evidence>